<dbReference type="PANTHER" id="PTHR30153">
    <property type="entry name" value="REPLICATIVE DNA HELICASE DNAB"/>
    <property type="match status" value="1"/>
</dbReference>
<dbReference type="Gene3D" id="1.10.860.10">
    <property type="entry name" value="DNAb Helicase, Chain A"/>
    <property type="match status" value="1"/>
</dbReference>
<keyword evidence="8 12" id="KW-0238">DNA-binding</keyword>
<dbReference type="InterPro" id="IPR027417">
    <property type="entry name" value="P-loop_NTPase"/>
</dbReference>
<sequence length="451" mass="50511">MATEEEELLLRQLPHSTEAEQAVLGSMLIDPRCVPEVIDKLRPDDFYLQQNRDIYETIYSMFNYSMTIDPVTVLENMKQNGVYDENQSRGYLLQLMDTTPTAANVKEYIDILKDNTLQRRVAETAGDLLAMVRQGSDTGQDILEAAEQRIYAIRQGRSARGLTPISDVIIDVYDRLAELAASDSAIPGLSTGLRDLDRAISGLNKSDLILLAARPGMGKTSMALNILLDAGKKSGKQVAFFSLEMSREQLALRLISSECFVDNKKLVTGKLTDDDWDKIAVAADSLNQSRILIDDDSSVTVADINAKCRRVEDLGLVVIDYLQLMQSAGGKTRQGDNRQQIVSDISRSLKIMAKELNVPVLCLSQLSRANESRTDKRPMLSDLRESGAIEQDADIVMFLYREGYYNKDTENPNLAECIVAKNRHGETRTIELQWLPDFTSFSDIEWQHSEP</sequence>
<dbReference type="GO" id="GO:0003677">
    <property type="term" value="F:DNA binding"/>
    <property type="evidence" value="ECO:0007669"/>
    <property type="project" value="UniProtKB-UniRule"/>
</dbReference>
<protein>
    <recommendedName>
        <fullName evidence="11 12">Replicative DNA helicase</fullName>
        <ecNumber evidence="11 12">5.6.2.3</ecNumber>
    </recommendedName>
</protein>
<dbReference type="Gene3D" id="3.40.50.300">
    <property type="entry name" value="P-loop containing nucleotide triphosphate hydrolases"/>
    <property type="match status" value="1"/>
</dbReference>
<gene>
    <name evidence="14" type="primary">dnaB</name>
    <name evidence="14" type="ORF">H8S55_10245</name>
</gene>
<comment type="similarity">
    <text evidence="1 12">Belongs to the helicase family. DnaB subfamily.</text>
</comment>
<comment type="caution">
    <text evidence="14">The sequence shown here is derived from an EMBL/GenBank/DDBJ whole genome shotgun (WGS) entry which is preliminary data.</text>
</comment>
<keyword evidence="7 12" id="KW-0067">ATP-binding</keyword>
<evidence type="ECO:0000256" key="10">
    <source>
        <dbReference type="ARBA" id="ARBA00048954"/>
    </source>
</evidence>
<dbReference type="InterPro" id="IPR016136">
    <property type="entry name" value="DNA_helicase_N/primase_C"/>
</dbReference>
<dbReference type="InterPro" id="IPR036185">
    <property type="entry name" value="DNA_heli_DnaB-like_N_sf"/>
</dbReference>
<keyword evidence="15" id="KW-1185">Reference proteome</keyword>
<evidence type="ECO:0000256" key="8">
    <source>
        <dbReference type="ARBA" id="ARBA00023125"/>
    </source>
</evidence>
<dbReference type="GO" id="GO:0043139">
    <property type="term" value="F:5'-3' DNA helicase activity"/>
    <property type="evidence" value="ECO:0007669"/>
    <property type="project" value="UniProtKB-EC"/>
</dbReference>
<evidence type="ECO:0000256" key="4">
    <source>
        <dbReference type="ARBA" id="ARBA00022741"/>
    </source>
</evidence>
<dbReference type="GO" id="GO:0005829">
    <property type="term" value="C:cytosol"/>
    <property type="evidence" value="ECO:0007669"/>
    <property type="project" value="TreeGrafter"/>
</dbReference>
<evidence type="ECO:0000256" key="6">
    <source>
        <dbReference type="ARBA" id="ARBA00022806"/>
    </source>
</evidence>
<dbReference type="Pfam" id="PF03796">
    <property type="entry name" value="DnaB_C"/>
    <property type="match status" value="1"/>
</dbReference>
<dbReference type="InterPro" id="IPR007693">
    <property type="entry name" value="DNA_helicase_DnaB-like_N"/>
</dbReference>
<dbReference type="GO" id="GO:0005524">
    <property type="term" value="F:ATP binding"/>
    <property type="evidence" value="ECO:0007669"/>
    <property type="project" value="UniProtKB-UniRule"/>
</dbReference>
<accession>A0A8J6IZM7</accession>
<dbReference type="Pfam" id="PF00772">
    <property type="entry name" value="DnaB"/>
    <property type="match status" value="1"/>
</dbReference>
<evidence type="ECO:0000313" key="15">
    <source>
        <dbReference type="Proteomes" id="UP000602260"/>
    </source>
</evidence>
<evidence type="ECO:0000256" key="9">
    <source>
        <dbReference type="ARBA" id="ARBA00023235"/>
    </source>
</evidence>
<dbReference type="EMBL" id="JACOPN010000007">
    <property type="protein sequence ID" value="MBC5717698.1"/>
    <property type="molecule type" value="Genomic_DNA"/>
</dbReference>
<dbReference type="SMART" id="SM00382">
    <property type="entry name" value="AAA"/>
    <property type="match status" value="1"/>
</dbReference>
<dbReference type="RefSeq" id="WP_147562559.1">
    <property type="nucleotide sequence ID" value="NZ_JACOPN010000007.1"/>
</dbReference>
<keyword evidence="3 12" id="KW-0235">DNA replication</keyword>
<proteinExistence type="inferred from homology"/>
<comment type="catalytic activity">
    <reaction evidence="10 12">
        <text>ATP + H2O = ADP + phosphate + H(+)</text>
        <dbReference type="Rhea" id="RHEA:13065"/>
        <dbReference type="ChEBI" id="CHEBI:15377"/>
        <dbReference type="ChEBI" id="CHEBI:15378"/>
        <dbReference type="ChEBI" id="CHEBI:30616"/>
        <dbReference type="ChEBI" id="CHEBI:43474"/>
        <dbReference type="ChEBI" id="CHEBI:456216"/>
        <dbReference type="EC" id="5.6.2.3"/>
    </reaction>
</comment>
<evidence type="ECO:0000256" key="11">
    <source>
        <dbReference type="NCBIfam" id="TIGR00665"/>
    </source>
</evidence>
<evidence type="ECO:0000313" key="14">
    <source>
        <dbReference type="EMBL" id="MBC5717698.1"/>
    </source>
</evidence>
<dbReference type="Proteomes" id="UP000602260">
    <property type="component" value="Unassembled WGS sequence"/>
</dbReference>
<evidence type="ECO:0000256" key="5">
    <source>
        <dbReference type="ARBA" id="ARBA00022801"/>
    </source>
</evidence>
<dbReference type="InterPro" id="IPR003593">
    <property type="entry name" value="AAA+_ATPase"/>
</dbReference>
<keyword evidence="2 12" id="KW-0639">Primosome</keyword>
<evidence type="ECO:0000256" key="2">
    <source>
        <dbReference type="ARBA" id="ARBA00022515"/>
    </source>
</evidence>
<dbReference type="NCBIfam" id="TIGR00665">
    <property type="entry name" value="DnaB"/>
    <property type="match status" value="1"/>
</dbReference>
<dbReference type="GO" id="GO:0016787">
    <property type="term" value="F:hydrolase activity"/>
    <property type="evidence" value="ECO:0007669"/>
    <property type="project" value="UniProtKB-KW"/>
</dbReference>
<keyword evidence="9" id="KW-0413">Isomerase</keyword>
<organism evidence="14 15">
    <name type="scientific">Flintibacter faecis</name>
    <dbReference type="NCBI Taxonomy" id="2763047"/>
    <lineage>
        <taxon>Bacteria</taxon>
        <taxon>Bacillati</taxon>
        <taxon>Bacillota</taxon>
        <taxon>Clostridia</taxon>
        <taxon>Eubacteriales</taxon>
        <taxon>Flintibacter</taxon>
    </lineage>
</organism>
<keyword evidence="4 12" id="KW-0547">Nucleotide-binding</keyword>
<dbReference type="AlphaFoldDB" id="A0A8J6IZM7"/>
<dbReference type="InterPro" id="IPR007692">
    <property type="entry name" value="DNA_helicase_DnaB"/>
</dbReference>
<evidence type="ECO:0000256" key="3">
    <source>
        <dbReference type="ARBA" id="ARBA00022705"/>
    </source>
</evidence>
<evidence type="ECO:0000256" key="1">
    <source>
        <dbReference type="ARBA" id="ARBA00008428"/>
    </source>
</evidence>
<dbReference type="SUPFAM" id="SSF48024">
    <property type="entry name" value="N-terminal domain of DnaB helicase"/>
    <property type="match status" value="1"/>
</dbReference>
<dbReference type="CDD" id="cd00984">
    <property type="entry name" value="DnaB_C"/>
    <property type="match status" value="1"/>
</dbReference>
<dbReference type="GO" id="GO:0006269">
    <property type="term" value="P:DNA replication, synthesis of primer"/>
    <property type="evidence" value="ECO:0007669"/>
    <property type="project" value="UniProtKB-UniRule"/>
</dbReference>
<dbReference type="PANTHER" id="PTHR30153:SF2">
    <property type="entry name" value="REPLICATIVE DNA HELICASE"/>
    <property type="match status" value="1"/>
</dbReference>
<keyword evidence="5 12" id="KW-0378">Hydrolase</keyword>
<reference evidence="14" key="1">
    <citation type="submission" date="2020-08" db="EMBL/GenBank/DDBJ databases">
        <title>Genome public.</title>
        <authorList>
            <person name="Liu C."/>
            <person name="Sun Q."/>
        </authorList>
    </citation>
    <scope>NUCLEOTIDE SEQUENCE</scope>
    <source>
        <strain evidence="14">BX5</strain>
    </source>
</reference>
<keyword evidence="6 12" id="KW-0347">Helicase</keyword>
<name>A0A8J6IZM7_9FIRM</name>
<comment type="function">
    <text evidence="12">The main replicative DNA helicase, it participates in initiation and elongation during chromosome replication. Travels ahead of the DNA replisome, separating dsDNA into templates for DNA synthesis. A processive ATP-dependent 5'-3' DNA helicase it has DNA-dependent ATPase activity.</text>
</comment>
<dbReference type="SUPFAM" id="SSF52540">
    <property type="entry name" value="P-loop containing nucleoside triphosphate hydrolases"/>
    <property type="match status" value="1"/>
</dbReference>
<evidence type="ECO:0000259" key="13">
    <source>
        <dbReference type="PROSITE" id="PS51199"/>
    </source>
</evidence>
<feature type="domain" description="SF4 helicase" evidence="13">
    <location>
        <begin position="182"/>
        <end position="448"/>
    </location>
</feature>
<evidence type="ECO:0000256" key="12">
    <source>
        <dbReference type="RuleBase" id="RU362085"/>
    </source>
</evidence>
<dbReference type="EC" id="5.6.2.3" evidence="11 12"/>
<evidence type="ECO:0000256" key="7">
    <source>
        <dbReference type="ARBA" id="ARBA00022840"/>
    </source>
</evidence>
<dbReference type="PROSITE" id="PS51199">
    <property type="entry name" value="SF4_HELICASE"/>
    <property type="match status" value="1"/>
</dbReference>
<dbReference type="GO" id="GO:1990077">
    <property type="term" value="C:primosome complex"/>
    <property type="evidence" value="ECO:0007669"/>
    <property type="project" value="UniProtKB-UniRule"/>
</dbReference>
<dbReference type="InterPro" id="IPR007694">
    <property type="entry name" value="DNA_helicase_DnaB-like_C"/>
</dbReference>